<dbReference type="RefSeq" id="WP_259100647.1">
    <property type="nucleotide sequence ID" value="NZ_CP130454.1"/>
</dbReference>
<protein>
    <submittedName>
        <fullName evidence="1">Nucleic acid-binding protein</fullName>
    </submittedName>
</protein>
<proteinExistence type="predicted"/>
<reference evidence="1 2" key="1">
    <citation type="submission" date="2022-08" db="EMBL/GenBank/DDBJ databases">
        <title>Bacterial and archaeal communities from various locations to study Microbial Dark Matter (Phase II).</title>
        <authorList>
            <person name="Stepanauskas R."/>
        </authorList>
    </citation>
    <scope>NUCLEOTIDE SEQUENCE [LARGE SCALE GENOMIC DNA]</scope>
    <source>
        <strain evidence="1 2">PD1</strain>
    </source>
</reference>
<name>A0ABT2ERW7_9BACT</name>
<sequence>MKVVSNFTPLISFHQLGMLDLLRRLFGQIVIPPAVQFETFVRRPMPDWVVVQALSQPIPELLQKSGLGDGEKEAITLALEIKADLLLIDEWAERKAAKQLGLKITGTLGLLLTSKQRGLISEVKPFVEQLLQLGFYADGDLVRLVLSMAGEST</sequence>
<evidence type="ECO:0000313" key="1">
    <source>
        <dbReference type="EMBL" id="MCS3920672.1"/>
    </source>
</evidence>
<accession>A0ABT2ERW7</accession>
<dbReference type="PANTHER" id="PTHR39550">
    <property type="entry name" value="SLL0658 PROTEIN"/>
    <property type="match status" value="1"/>
</dbReference>
<dbReference type="Proteomes" id="UP001204798">
    <property type="component" value="Unassembled WGS sequence"/>
</dbReference>
<evidence type="ECO:0000313" key="2">
    <source>
        <dbReference type="Proteomes" id="UP001204798"/>
    </source>
</evidence>
<dbReference type="InterPro" id="IPR021799">
    <property type="entry name" value="PIN-like_prokaryotic"/>
</dbReference>
<dbReference type="EMBL" id="JANUCP010000006">
    <property type="protein sequence ID" value="MCS3920672.1"/>
    <property type="molecule type" value="Genomic_DNA"/>
</dbReference>
<gene>
    <name evidence="1" type="ORF">M2350_003107</name>
</gene>
<dbReference type="Pfam" id="PF11848">
    <property type="entry name" value="DUF3368"/>
    <property type="match status" value="1"/>
</dbReference>
<organism evidence="1 2">
    <name type="scientific">Candidatus Fervidibacter sacchari</name>
    <dbReference type="NCBI Taxonomy" id="1448929"/>
    <lineage>
        <taxon>Bacteria</taxon>
        <taxon>Candidatus Fervidibacterota</taxon>
        <taxon>Candidatus Fervidibacter</taxon>
    </lineage>
</organism>
<keyword evidence="2" id="KW-1185">Reference proteome</keyword>
<comment type="caution">
    <text evidence="1">The sequence shown here is derived from an EMBL/GenBank/DDBJ whole genome shotgun (WGS) entry which is preliminary data.</text>
</comment>
<dbReference type="PANTHER" id="PTHR39550:SF1">
    <property type="entry name" value="SLL0658 PROTEIN"/>
    <property type="match status" value="1"/>
</dbReference>